<dbReference type="InterPro" id="IPR049489">
    <property type="entry name" value="FabD-like_helical_ins"/>
</dbReference>
<evidence type="ECO:0000256" key="5">
    <source>
        <dbReference type="SAM" id="MobiDB-lite"/>
    </source>
</evidence>
<dbReference type="GO" id="GO:0005829">
    <property type="term" value="C:cytosol"/>
    <property type="evidence" value="ECO:0007669"/>
    <property type="project" value="TreeGrafter"/>
</dbReference>
<dbReference type="PANTHER" id="PTHR42681:SF1">
    <property type="entry name" value="MALONYL-COA-ACYL CARRIER PROTEIN TRANSACYLASE, MITOCHONDRIAL"/>
    <property type="match status" value="1"/>
</dbReference>
<evidence type="ECO:0000256" key="3">
    <source>
        <dbReference type="ARBA" id="ARBA00023315"/>
    </source>
</evidence>
<dbReference type="SUPFAM" id="SSF51395">
    <property type="entry name" value="FMN-linked oxidoreductases"/>
    <property type="match status" value="1"/>
</dbReference>
<dbReference type="InterPro" id="IPR013785">
    <property type="entry name" value="Aldolase_TIM"/>
</dbReference>
<sequence length="1073" mass="116865">MDTVFADAGLPGVLREIYRDDRGAAHPFDRLKYTHPAILMVELSLVEMLRAEGIEPDRVLGASLGEFAAAAAAGVLDVEDLAHSIAAQVQLVDRHCPPGRMIAVLDDIGKYRTGGIGGPLDERRCGGLELAAVNFGHHFVLAGEPEKVALQEARLKADGVLCQMLPVAYAFHSRLMDVAAEPYRLALSGLAVRPPRVPFVSCAAGATMDDLGIDHFWRMVREPINFQKAIRFLEDQGDSSLYVDLGPSATMANFAARNLSRNSRSRSVALVDPFAREGHGLELLRKTTRNSRRVLSGKSENRGERMKAIIFPGQGSQSRGMGGDVFARFPNLVSGADDVLGYSIVDLCEENSGRRLDSTEYTQPALYVVSALAHLDRTGGGWHGASFFAGHSLGEYTALFAAGAFDFLTGLRLVQERGRLMGTVRNGGMAAVIGMGEERIASVLADAGLAEIDIANYNAPDQVIISGPRDIVHGARDVFIAAGAKNFVPLRVSGAFHSRHMAALQKEFEEFLQGVTFAPLTVPVIANVTGREYEQDGLRRLLSEQLVRPVRWEQSVRHLMAQGVTEFEEVGPGTVLTRLVGKIRQTPAPVPTLPSPRSEPATTPSPQAFREAVEAGREASDRTPDSQSLGSAAFRNAYGATYAYVCGSMYRGIASEELVIRAARAGLLAFFGSGGLEQGRIDSAITRIAAEAGTGAPFGVNLVHNPTFPATEDDTVQLLLSRGIRAVEASAFMRVTRALVHYRLSGLTKGPDGEVRVANRILAKVSRPEVAESFLSPPPERLVGLLEQEGLITAEQAALAARVPMADDLCVEADSGGHTDRGNLMVLLPTMLRLRDRMAEEFGYPVRVRVGAAGGIGTPEAAAAAFLLGADFILTGSINQCTVEADMSDLAKDMLQQINVQDTDYAPAGDMFEIGAQVQVLKRGVFFPARARKLHELYRSHESLEEIDSETRTLIEQRYFRRSLDDVWQETKDYFARREPKELEKAEQNPKHRMALVFRWYFGHSQRAAMAGSADNRVDFQVHCGPALGAFNQWVKGTRMESWRERHVDEIGTRLMEAAARQLNATLVREAGR</sequence>
<feature type="region of interest" description="Disordered" evidence="5">
    <location>
        <begin position="586"/>
        <end position="629"/>
    </location>
</feature>
<dbReference type="GO" id="GO:0006633">
    <property type="term" value="P:fatty acid biosynthetic process"/>
    <property type="evidence" value="ECO:0007669"/>
    <property type="project" value="TreeGrafter"/>
</dbReference>
<keyword evidence="3" id="KW-0012">Acyltransferase</keyword>
<evidence type="ECO:0000256" key="1">
    <source>
        <dbReference type="ARBA" id="ARBA00013258"/>
    </source>
</evidence>
<dbReference type="CDD" id="cd04742">
    <property type="entry name" value="NPD_FabD"/>
    <property type="match status" value="1"/>
</dbReference>
<dbReference type="Gene3D" id="3.40.366.10">
    <property type="entry name" value="Malonyl-Coenzyme A Acyl Carrier Protein, domain 2"/>
    <property type="match status" value="2"/>
</dbReference>
<name>A0A0M4KLQ3_9ACTN</name>
<reference evidence="7" key="1">
    <citation type="journal article" date="2015" name="ACS Chem. Biol.">
        <title>Two of a Kind-The Biosynthetic Pathways of Chlorotonil and Anthracimycin.</title>
        <authorList>
            <person name="Jungmann K."/>
            <person name="Jansen R."/>
            <person name="Gerth K."/>
            <person name="Huch V."/>
            <person name="Krug D."/>
            <person name="Fenical W."/>
            <person name="Muller R."/>
        </authorList>
    </citation>
    <scope>NUCLEOTIDE SEQUENCE</scope>
    <source>
        <strain evidence="7">CNH365</strain>
    </source>
</reference>
<feature type="domain" description="Malonyl-CoA:ACP transacylase (MAT)" evidence="6">
    <location>
        <begin position="310"/>
        <end position="600"/>
    </location>
</feature>
<dbReference type="SMART" id="SM00827">
    <property type="entry name" value="PKS_AT"/>
    <property type="match status" value="2"/>
</dbReference>
<dbReference type="Gene3D" id="3.30.70.250">
    <property type="entry name" value="Malonyl-CoA ACP transacylase, ACP-binding"/>
    <property type="match status" value="1"/>
</dbReference>
<evidence type="ECO:0000259" key="6">
    <source>
        <dbReference type="SMART" id="SM00827"/>
    </source>
</evidence>
<dbReference type="SUPFAM" id="SSF52151">
    <property type="entry name" value="FabD/lysophospholipase-like"/>
    <property type="match status" value="2"/>
</dbReference>
<accession>A0A0M4KLQ3</accession>
<dbReference type="SUPFAM" id="SSF55048">
    <property type="entry name" value="Probable ACP-binding domain of malonyl-CoA ACP transacylase"/>
    <property type="match status" value="2"/>
</dbReference>
<dbReference type="InterPro" id="IPR014179">
    <property type="entry name" value="PfaD-like_TIM-barrel"/>
</dbReference>
<dbReference type="InterPro" id="IPR016036">
    <property type="entry name" value="Malonyl_transacylase_ACP-bd"/>
</dbReference>
<dbReference type="PANTHER" id="PTHR42681">
    <property type="entry name" value="MALONYL-COA-ACYL CARRIER PROTEIN TRANSACYLASE, MITOCHONDRIAL"/>
    <property type="match status" value="1"/>
</dbReference>
<dbReference type="Pfam" id="PF00698">
    <property type="entry name" value="Acyl_transf_1"/>
    <property type="match status" value="2"/>
</dbReference>
<dbReference type="InterPro" id="IPR014043">
    <property type="entry name" value="Acyl_transferase_dom"/>
</dbReference>
<proteinExistence type="predicted"/>
<dbReference type="Pfam" id="PF03060">
    <property type="entry name" value="NMO"/>
    <property type="match status" value="1"/>
</dbReference>
<evidence type="ECO:0000313" key="7">
    <source>
        <dbReference type="EMBL" id="ALD83685.1"/>
    </source>
</evidence>
<dbReference type="Gene3D" id="3.20.20.70">
    <property type="entry name" value="Aldolase class I"/>
    <property type="match status" value="1"/>
</dbReference>
<feature type="compositionally biased region" description="Basic and acidic residues" evidence="5">
    <location>
        <begin position="611"/>
        <end position="624"/>
    </location>
</feature>
<dbReference type="InterPro" id="IPR050858">
    <property type="entry name" value="Mal-CoA-ACP_Trans/PKS_FabD"/>
</dbReference>
<dbReference type="EC" id="2.3.1.39" evidence="1"/>
<organism evidence="7">
    <name type="scientific">Streptomyces sp. CNH365</name>
    <dbReference type="NCBI Taxonomy" id="1714301"/>
    <lineage>
        <taxon>Bacteria</taxon>
        <taxon>Bacillati</taxon>
        <taxon>Actinomycetota</taxon>
        <taxon>Actinomycetes</taxon>
        <taxon>Kitasatosporales</taxon>
        <taxon>Streptomycetaceae</taxon>
        <taxon>Streptomyces</taxon>
    </lineage>
</organism>
<dbReference type="EMBL" id="KT368179">
    <property type="protein sequence ID" value="ALD83685.1"/>
    <property type="molecule type" value="Genomic_DNA"/>
</dbReference>
<dbReference type="NCBIfam" id="TIGR00128">
    <property type="entry name" value="fabD"/>
    <property type="match status" value="1"/>
</dbReference>
<dbReference type="GO" id="GO:0004314">
    <property type="term" value="F:[acyl-carrier-protein] S-malonyltransferase activity"/>
    <property type="evidence" value="ECO:0007669"/>
    <property type="project" value="UniProtKB-EC"/>
</dbReference>
<evidence type="ECO:0000256" key="2">
    <source>
        <dbReference type="ARBA" id="ARBA00022679"/>
    </source>
</evidence>
<keyword evidence="2" id="KW-0808">Transferase</keyword>
<comment type="catalytic activity">
    <reaction evidence="4">
        <text>holo-[ACP] + malonyl-CoA = malonyl-[ACP] + CoA</text>
        <dbReference type="Rhea" id="RHEA:41792"/>
        <dbReference type="Rhea" id="RHEA-COMP:9623"/>
        <dbReference type="Rhea" id="RHEA-COMP:9685"/>
        <dbReference type="ChEBI" id="CHEBI:57287"/>
        <dbReference type="ChEBI" id="CHEBI:57384"/>
        <dbReference type="ChEBI" id="CHEBI:64479"/>
        <dbReference type="ChEBI" id="CHEBI:78449"/>
        <dbReference type="EC" id="2.3.1.39"/>
    </reaction>
</comment>
<dbReference type="InterPro" id="IPR016035">
    <property type="entry name" value="Acyl_Trfase/lysoPLipase"/>
</dbReference>
<dbReference type="NCBIfam" id="TIGR02814">
    <property type="entry name" value="pfaD_fam"/>
    <property type="match status" value="1"/>
</dbReference>
<protein>
    <recommendedName>
        <fullName evidence="1">[acyl-carrier-protein] S-malonyltransferase</fullName>
        <ecNumber evidence="1">2.3.1.39</ecNumber>
    </recommendedName>
</protein>
<dbReference type="InterPro" id="IPR001227">
    <property type="entry name" value="Ac_transferase_dom_sf"/>
</dbReference>
<evidence type="ECO:0000256" key="4">
    <source>
        <dbReference type="ARBA" id="ARBA00048462"/>
    </source>
</evidence>
<dbReference type="AlphaFoldDB" id="A0A0M4KLQ3"/>
<gene>
    <name evidence="7" type="primary">atcC</name>
</gene>
<dbReference type="Pfam" id="PF21607">
    <property type="entry name" value="FabD_helical_ins"/>
    <property type="match status" value="1"/>
</dbReference>
<feature type="domain" description="Malonyl-CoA:ACP transacylase (MAT)" evidence="6">
    <location>
        <begin position="13"/>
        <end position="288"/>
    </location>
</feature>
<dbReference type="InterPro" id="IPR004410">
    <property type="entry name" value="Malonyl_CoA-ACP_transAc_FabD"/>
</dbReference>